<dbReference type="RefSeq" id="XP_012176806.1">
    <property type="nucleotide sequence ID" value="XM_012321416.1"/>
</dbReference>
<evidence type="ECO:0000313" key="3">
    <source>
        <dbReference type="EMBL" id="CCM06785.1"/>
    </source>
</evidence>
<feature type="compositionally biased region" description="Polar residues" evidence="1">
    <location>
        <begin position="407"/>
        <end position="419"/>
    </location>
</feature>
<accession>J4GXW8</accession>
<sequence>MSGVTPPVAPPVTPANSKLKIPYNTPVARNADNDQLFGLDPKHTSARNRRYAIEAQKFFLGPMPAQDFLDDFLPRFSKKGMPSSKNAFKHVPEMASREQNIYTPLISALNGDGKKKMSRCPGFVFDQTSTREDIVGEARDRNGRPRAHLGYAELFFEVKKDPKQDFFTDPKPDADRASHQFILNIPNERTRQEALEALGQNVAYATEACARQHRTFYFSVSVSGSHARLIRWDRAGAIVTEGFDLHQHPKFLCEFLWRFSHSTDAQRGYDMTIEPASPEEEVLFRNVITTHVQEQLLEDVKDAKALKQAVDEHYLSTRVTAVRVYDESTPSHNIHRYLISRPVVSPLSMTSRATRGYWAVREDGRIAFLKDTWQCSGEDFEREGDILIGLHQAEVQNIPELLHHGNVPSQLEPSVPSHSTGKRKQSAMDDVSIQRSLTDQYLDAKWLCTGGIDEVPRRIVTPRVHYRIILGTVGYSLKTFRGTEELLYSTYCAYQG</sequence>
<dbReference type="InterPro" id="IPR040976">
    <property type="entry name" value="Pkinase_fungal"/>
</dbReference>
<evidence type="ECO:0000256" key="1">
    <source>
        <dbReference type="SAM" id="MobiDB-lite"/>
    </source>
</evidence>
<keyword evidence="4" id="KW-1185">Reference proteome</keyword>
<dbReference type="EMBL" id="HE797499">
    <property type="protein sequence ID" value="CCM06785.1"/>
    <property type="molecule type" value="Genomic_DNA"/>
</dbReference>
<name>J4GXW8_9APHY</name>
<dbReference type="Proteomes" id="UP000006352">
    <property type="component" value="Unassembled WGS sequence"/>
</dbReference>
<feature type="region of interest" description="Disordered" evidence="1">
    <location>
        <begin position="406"/>
        <end position="430"/>
    </location>
</feature>
<evidence type="ECO:0000313" key="4">
    <source>
        <dbReference type="Proteomes" id="UP000006352"/>
    </source>
</evidence>
<feature type="domain" description="Fungal-type protein kinase" evidence="2">
    <location>
        <begin position="190"/>
        <end position="488"/>
    </location>
</feature>
<dbReference type="GeneID" id="24101685"/>
<dbReference type="OrthoDB" id="3265188at2759"/>
<gene>
    <name evidence="3" type="ORF">FIBRA_09084</name>
</gene>
<dbReference type="InParanoid" id="J4GXW8"/>
<evidence type="ECO:0000259" key="2">
    <source>
        <dbReference type="Pfam" id="PF17667"/>
    </source>
</evidence>
<dbReference type="HOGENOM" id="CLU_006410_1_0_1"/>
<dbReference type="PANTHER" id="PTHR38248:SF2">
    <property type="entry name" value="FUNK1 11"/>
    <property type="match status" value="1"/>
</dbReference>
<dbReference type="PANTHER" id="PTHR38248">
    <property type="entry name" value="FUNK1 6"/>
    <property type="match status" value="1"/>
</dbReference>
<dbReference type="AlphaFoldDB" id="J4GXW8"/>
<reference evidence="3 4" key="1">
    <citation type="journal article" date="2012" name="Appl. Environ. Microbiol.">
        <title>Short-read sequencing for genomic analysis of the brown rot fungus Fibroporia radiculosa.</title>
        <authorList>
            <person name="Tang J.D."/>
            <person name="Perkins A.D."/>
            <person name="Sonstegard T.S."/>
            <person name="Schroeder S.G."/>
            <person name="Burgess S.C."/>
            <person name="Diehl S.V."/>
        </authorList>
    </citation>
    <scope>NUCLEOTIDE SEQUENCE [LARGE SCALE GENOMIC DNA]</scope>
    <source>
        <strain evidence="3 4">TFFH 294</strain>
    </source>
</reference>
<organism evidence="3 4">
    <name type="scientific">Fibroporia radiculosa</name>
    <dbReference type="NCBI Taxonomy" id="599839"/>
    <lineage>
        <taxon>Eukaryota</taxon>
        <taxon>Fungi</taxon>
        <taxon>Dikarya</taxon>
        <taxon>Basidiomycota</taxon>
        <taxon>Agaricomycotina</taxon>
        <taxon>Agaricomycetes</taxon>
        <taxon>Polyporales</taxon>
        <taxon>Fibroporiaceae</taxon>
        <taxon>Fibroporia</taxon>
    </lineage>
</organism>
<protein>
    <recommendedName>
        <fullName evidence="2">Fungal-type protein kinase domain-containing protein</fullName>
    </recommendedName>
</protein>
<proteinExistence type="predicted"/>
<dbReference type="Pfam" id="PF17667">
    <property type="entry name" value="Pkinase_fungal"/>
    <property type="match status" value="1"/>
</dbReference>